<keyword evidence="3" id="KW-1185">Reference proteome</keyword>
<protein>
    <submittedName>
        <fullName evidence="2">Uncharacterized protein</fullName>
    </submittedName>
</protein>
<evidence type="ECO:0000313" key="3">
    <source>
        <dbReference type="Proteomes" id="UP000198716"/>
    </source>
</evidence>
<proteinExistence type="predicted"/>
<name>A0A1I1XAB9_9ACTN</name>
<sequence>MRRGRPYLGRHGFRPCRLSGHVPVLSGDLAAPGPPTMSRPGGDRHATGSGPVVSGWSRDSGTLARVLEGLRRL</sequence>
<dbReference type="Proteomes" id="UP000198716">
    <property type="component" value="Unassembled WGS sequence"/>
</dbReference>
<evidence type="ECO:0000256" key="1">
    <source>
        <dbReference type="SAM" id="MobiDB-lite"/>
    </source>
</evidence>
<accession>A0A1I1XAB9</accession>
<reference evidence="3" key="1">
    <citation type="submission" date="2016-10" db="EMBL/GenBank/DDBJ databases">
        <authorList>
            <person name="Varghese N."/>
            <person name="Submissions S."/>
        </authorList>
    </citation>
    <scope>NUCLEOTIDE SEQUENCE [LARGE SCALE GENOMIC DNA]</scope>
    <source>
        <strain evidence="3">DSM 45004</strain>
    </source>
</reference>
<organism evidence="2 3">
    <name type="scientific">Actinopolyspora alba</name>
    <dbReference type="NCBI Taxonomy" id="673379"/>
    <lineage>
        <taxon>Bacteria</taxon>
        <taxon>Bacillati</taxon>
        <taxon>Actinomycetota</taxon>
        <taxon>Actinomycetes</taxon>
        <taxon>Actinopolysporales</taxon>
        <taxon>Actinopolysporaceae</taxon>
        <taxon>Actinopolyspora</taxon>
        <taxon>Actinopolyspora alba group</taxon>
    </lineage>
</organism>
<gene>
    <name evidence="2" type="ORF">SAMN04487819_10711</name>
</gene>
<dbReference type="AlphaFoldDB" id="A0A1I1XAB9"/>
<dbReference type="EMBL" id="FOMZ01000007">
    <property type="protein sequence ID" value="SFE04366.1"/>
    <property type="molecule type" value="Genomic_DNA"/>
</dbReference>
<feature type="region of interest" description="Disordered" evidence="1">
    <location>
        <begin position="27"/>
        <end position="58"/>
    </location>
</feature>
<evidence type="ECO:0000313" key="2">
    <source>
        <dbReference type="EMBL" id="SFE04366.1"/>
    </source>
</evidence>